<gene>
    <name evidence="1" type="ORF">CRENBAI_000808</name>
</gene>
<dbReference type="EMBL" id="JAHHUM010000097">
    <property type="protein sequence ID" value="KAK5622594.1"/>
    <property type="molecule type" value="Genomic_DNA"/>
</dbReference>
<accession>A0AAV9SMM7</accession>
<proteinExistence type="predicted"/>
<evidence type="ECO:0000313" key="1">
    <source>
        <dbReference type="EMBL" id="KAK5622594.1"/>
    </source>
</evidence>
<dbReference type="Proteomes" id="UP001311232">
    <property type="component" value="Unassembled WGS sequence"/>
</dbReference>
<protein>
    <submittedName>
        <fullName evidence="1">Uncharacterized protein</fullName>
    </submittedName>
</protein>
<evidence type="ECO:0000313" key="2">
    <source>
        <dbReference type="Proteomes" id="UP001311232"/>
    </source>
</evidence>
<name>A0AAV9SMM7_9TELE</name>
<comment type="caution">
    <text evidence="1">The sequence shown here is derived from an EMBL/GenBank/DDBJ whole genome shotgun (WGS) entry which is preliminary data.</text>
</comment>
<reference evidence="1 2" key="1">
    <citation type="submission" date="2021-06" db="EMBL/GenBank/DDBJ databases">
        <authorList>
            <person name="Palmer J.M."/>
        </authorList>
    </citation>
    <scope>NUCLEOTIDE SEQUENCE [LARGE SCALE GENOMIC DNA]</scope>
    <source>
        <strain evidence="1 2">MEX-2019</strain>
        <tissue evidence="1">Muscle</tissue>
    </source>
</reference>
<sequence length="102" mass="11584">MILLVSIPYAVRCIITDRALFSIQGKFYLILLSFYCNSRYVLLKPYGYLVGVAKFKYGSGNQTLSSPSRLLTFQERDNSKAFTAAAREMLEEEESSKREPIG</sequence>
<organism evidence="1 2">
    <name type="scientific">Crenichthys baileyi</name>
    <name type="common">White River springfish</name>
    <dbReference type="NCBI Taxonomy" id="28760"/>
    <lineage>
        <taxon>Eukaryota</taxon>
        <taxon>Metazoa</taxon>
        <taxon>Chordata</taxon>
        <taxon>Craniata</taxon>
        <taxon>Vertebrata</taxon>
        <taxon>Euteleostomi</taxon>
        <taxon>Actinopterygii</taxon>
        <taxon>Neopterygii</taxon>
        <taxon>Teleostei</taxon>
        <taxon>Neoteleostei</taxon>
        <taxon>Acanthomorphata</taxon>
        <taxon>Ovalentaria</taxon>
        <taxon>Atherinomorphae</taxon>
        <taxon>Cyprinodontiformes</taxon>
        <taxon>Goodeidae</taxon>
        <taxon>Crenichthys</taxon>
    </lineage>
</organism>
<keyword evidence="2" id="KW-1185">Reference proteome</keyword>
<dbReference type="AlphaFoldDB" id="A0AAV9SMM7"/>